<comment type="similarity">
    <text evidence="15">Belongs to the ribF family.</text>
</comment>
<dbReference type="GO" id="GO:0008531">
    <property type="term" value="F:riboflavin kinase activity"/>
    <property type="evidence" value="ECO:0007669"/>
    <property type="project" value="UniProtKB-UniRule"/>
</dbReference>
<proteinExistence type="inferred from homology"/>
<evidence type="ECO:0000256" key="10">
    <source>
        <dbReference type="ARBA" id="ARBA00022827"/>
    </source>
</evidence>
<dbReference type="PANTHER" id="PTHR22749:SF6">
    <property type="entry name" value="RIBOFLAVIN KINASE"/>
    <property type="match status" value="1"/>
</dbReference>
<dbReference type="OrthoDB" id="9803667at2"/>
<keyword evidence="18" id="KW-1185">Reference proteome</keyword>
<dbReference type="GO" id="GO:0003919">
    <property type="term" value="F:FMN adenylyltransferase activity"/>
    <property type="evidence" value="ECO:0007669"/>
    <property type="project" value="UniProtKB-UniRule"/>
</dbReference>
<reference evidence="17 18" key="1">
    <citation type="submission" date="2018-06" db="EMBL/GenBank/DDBJ databases">
        <title>Thermoflavimicrobium daqus sp. nov., a thermophilic microbe isolated from Moutai-flavour Daqu.</title>
        <authorList>
            <person name="Wang X."/>
            <person name="Zhou H."/>
        </authorList>
    </citation>
    <scope>NUCLEOTIDE SEQUENCE [LARGE SCALE GENOMIC DNA]</scope>
    <source>
        <strain evidence="17 18">FBKL4.011</strain>
    </source>
</reference>
<dbReference type="InterPro" id="IPR023468">
    <property type="entry name" value="Riboflavin_kinase"/>
</dbReference>
<reference evidence="17 18" key="2">
    <citation type="submission" date="2018-06" db="EMBL/GenBank/DDBJ databases">
        <authorList>
            <person name="Zhirakovskaya E."/>
        </authorList>
    </citation>
    <scope>NUCLEOTIDE SEQUENCE [LARGE SCALE GENOMIC DNA]</scope>
    <source>
        <strain evidence="17 18">FBKL4.011</strain>
    </source>
</reference>
<dbReference type="EMBL" id="QJKK01000002">
    <property type="protein sequence ID" value="RAL26483.1"/>
    <property type="molecule type" value="Genomic_DNA"/>
</dbReference>
<keyword evidence="10 15" id="KW-0274">FAD</keyword>
<dbReference type="CDD" id="cd02064">
    <property type="entry name" value="FAD_synthetase_N"/>
    <property type="match status" value="1"/>
</dbReference>
<dbReference type="InterPro" id="IPR014729">
    <property type="entry name" value="Rossmann-like_a/b/a_fold"/>
</dbReference>
<dbReference type="GO" id="GO:0009398">
    <property type="term" value="P:FMN biosynthetic process"/>
    <property type="evidence" value="ECO:0007669"/>
    <property type="project" value="UniProtKB-UniRule"/>
</dbReference>
<gene>
    <name evidence="17" type="ORF">DL897_04900</name>
</gene>
<accession>A0A364K863</accession>
<keyword evidence="5 15" id="KW-0288">FMN</keyword>
<dbReference type="UniPathway" id="UPA00276">
    <property type="reaction ID" value="UER00406"/>
</dbReference>
<evidence type="ECO:0000256" key="14">
    <source>
        <dbReference type="ARBA" id="ARBA00049494"/>
    </source>
</evidence>
<evidence type="ECO:0000256" key="1">
    <source>
        <dbReference type="ARBA" id="ARBA00002121"/>
    </source>
</evidence>
<dbReference type="GO" id="GO:0009231">
    <property type="term" value="P:riboflavin biosynthetic process"/>
    <property type="evidence" value="ECO:0007669"/>
    <property type="project" value="InterPro"/>
</dbReference>
<evidence type="ECO:0000256" key="5">
    <source>
        <dbReference type="ARBA" id="ARBA00022643"/>
    </source>
</evidence>
<dbReference type="SUPFAM" id="SSF52374">
    <property type="entry name" value="Nucleotidylyl transferase"/>
    <property type="match status" value="1"/>
</dbReference>
<evidence type="ECO:0000256" key="12">
    <source>
        <dbReference type="ARBA" id="ARBA00023268"/>
    </source>
</evidence>
<dbReference type="AlphaFoldDB" id="A0A364K863"/>
<evidence type="ECO:0000256" key="4">
    <source>
        <dbReference type="ARBA" id="ARBA00022630"/>
    </source>
</evidence>
<dbReference type="Gene3D" id="3.40.50.620">
    <property type="entry name" value="HUPs"/>
    <property type="match status" value="1"/>
</dbReference>
<evidence type="ECO:0000313" key="18">
    <source>
        <dbReference type="Proteomes" id="UP000251213"/>
    </source>
</evidence>
<feature type="domain" description="Riboflavin kinase" evidence="16">
    <location>
        <begin position="182"/>
        <end position="308"/>
    </location>
</feature>
<comment type="catalytic activity">
    <reaction evidence="13 15">
        <text>riboflavin + ATP = FMN + ADP + H(+)</text>
        <dbReference type="Rhea" id="RHEA:14357"/>
        <dbReference type="ChEBI" id="CHEBI:15378"/>
        <dbReference type="ChEBI" id="CHEBI:30616"/>
        <dbReference type="ChEBI" id="CHEBI:57986"/>
        <dbReference type="ChEBI" id="CHEBI:58210"/>
        <dbReference type="ChEBI" id="CHEBI:456216"/>
        <dbReference type="EC" id="2.7.1.26"/>
    </reaction>
</comment>
<organism evidence="17 18">
    <name type="scientific">Thermoflavimicrobium daqui</name>
    <dbReference type="NCBI Taxonomy" id="2137476"/>
    <lineage>
        <taxon>Bacteria</taxon>
        <taxon>Bacillati</taxon>
        <taxon>Bacillota</taxon>
        <taxon>Bacilli</taxon>
        <taxon>Bacillales</taxon>
        <taxon>Thermoactinomycetaceae</taxon>
        <taxon>Thermoflavimicrobium</taxon>
    </lineage>
</organism>
<dbReference type="SUPFAM" id="SSF82114">
    <property type="entry name" value="Riboflavin kinase-like"/>
    <property type="match status" value="1"/>
</dbReference>
<keyword evidence="11 15" id="KW-0067">ATP-binding</keyword>
<dbReference type="Pfam" id="PF01687">
    <property type="entry name" value="Flavokinase"/>
    <property type="match status" value="1"/>
</dbReference>
<dbReference type="Gene3D" id="2.40.30.30">
    <property type="entry name" value="Riboflavin kinase-like"/>
    <property type="match status" value="1"/>
</dbReference>
<dbReference type="NCBIfam" id="TIGR00125">
    <property type="entry name" value="cyt_tran_rel"/>
    <property type="match status" value="1"/>
</dbReference>
<dbReference type="NCBIfam" id="NF004160">
    <property type="entry name" value="PRK05627.1-3"/>
    <property type="match status" value="1"/>
</dbReference>
<comment type="catalytic activity">
    <reaction evidence="14 15">
        <text>FMN + ATP + H(+) = FAD + diphosphate</text>
        <dbReference type="Rhea" id="RHEA:17237"/>
        <dbReference type="ChEBI" id="CHEBI:15378"/>
        <dbReference type="ChEBI" id="CHEBI:30616"/>
        <dbReference type="ChEBI" id="CHEBI:33019"/>
        <dbReference type="ChEBI" id="CHEBI:57692"/>
        <dbReference type="ChEBI" id="CHEBI:58210"/>
        <dbReference type="EC" id="2.7.7.2"/>
    </reaction>
</comment>
<dbReference type="PIRSF" id="PIRSF004491">
    <property type="entry name" value="FAD_Synth"/>
    <property type="match status" value="1"/>
</dbReference>
<keyword evidence="9 15" id="KW-0418">Kinase</keyword>
<keyword evidence="6 15" id="KW-0808">Transferase</keyword>
<dbReference type="InterPro" id="IPR015864">
    <property type="entry name" value="FAD_synthase"/>
</dbReference>
<dbReference type="UniPathway" id="UPA00277">
    <property type="reaction ID" value="UER00407"/>
</dbReference>
<dbReference type="NCBIfam" id="TIGR00083">
    <property type="entry name" value="ribF"/>
    <property type="match status" value="1"/>
</dbReference>
<dbReference type="SMART" id="SM00904">
    <property type="entry name" value="Flavokinase"/>
    <property type="match status" value="1"/>
</dbReference>
<dbReference type="FunFam" id="2.40.30.30:FF:000003">
    <property type="entry name" value="Riboflavin biosynthesis protein"/>
    <property type="match status" value="1"/>
</dbReference>
<evidence type="ECO:0000256" key="9">
    <source>
        <dbReference type="ARBA" id="ARBA00022777"/>
    </source>
</evidence>
<evidence type="ECO:0000256" key="7">
    <source>
        <dbReference type="ARBA" id="ARBA00022695"/>
    </source>
</evidence>
<comment type="caution">
    <text evidence="17">The sequence shown here is derived from an EMBL/GenBank/DDBJ whole genome shotgun (WGS) entry which is preliminary data.</text>
</comment>
<evidence type="ECO:0000259" key="16">
    <source>
        <dbReference type="SMART" id="SM00904"/>
    </source>
</evidence>
<keyword evidence="7 15" id="KW-0548">Nucleotidyltransferase</keyword>
<dbReference type="FunFam" id="3.40.50.620:FF:000021">
    <property type="entry name" value="Riboflavin biosynthesis protein"/>
    <property type="match status" value="1"/>
</dbReference>
<dbReference type="InterPro" id="IPR002606">
    <property type="entry name" value="Riboflavin_kinase_bac"/>
</dbReference>
<dbReference type="PANTHER" id="PTHR22749">
    <property type="entry name" value="RIBOFLAVIN KINASE/FMN ADENYLYLTRANSFERASE"/>
    <property type="match status" value="1"/>
</dbReference>
<dbReference type="Pfam" id="PF06574">
    <property type="entry name" value="FAD_syn"/>
    <property type="match status" value="1"/>
</dbReference>
<comment type="pathway">
    <text evidence="2 15">Cofactor biosynthesis; FAD biosynthesis; FAD from FMN: step 1/1.</text>
</comment>
<comment type="function">
    <text evidence="1">Catalyzes the phosphorylation of riboflavin to FMN followed by the adenylation of FMN to FAD.</text>
</comment>
<dbReference type="EC" id="2.7.1.26" evidence="15"/>
<evidence type="ECO:0000256" key="8">
    <source>
        <dbReference type="ARBA" id="ARBA00022741"/>
    </source>
</evidence>
<dbReference type="InterPro" id="IPR004821">
    <property type="entry name" value="Cyt_trans-like"/>
</dbReference>
<sequence>MEVIHLSYPLEQQISLPTTLAIGYFDGVHRGHQAVITRANQLAEELGVTPAVMTFFPHPREVLGLAQITRYLTPLPEKLALFQELGVGCTYVMRFDHTFAKLTAKAFVQEILDPLQVKGVATGFNFTFGKNASGKAEDLIALGKGKFRAEIVEAIQSEGLTISSSRLRQALLEGDVHVAREILGRNYSIAGTVVHGDKRGRLLGFPTANIELENPFFIPKRGVYIVQAYFEQEVAMGIMNIGIRPTFNNPGGQDRLEVHLLDRTDDLYEKKMKIEFLHYLREEKKFESKEALIDQIQKDKQSAYRWIAK</sequence>
<dbReference type="EC" id="2.7.7.2" evidence="15"/>
<evidence type="ECO:0000313" key="17">
    <source>
        <dbReference type="EMBL" id="RAL26483.1"/>
    </source>
</evidence>
<evidence type="ECO:0000256" key="3">
    <source>
        <dbReference type="ARBA" id="ARBA00005201"/>
    </source>
</evidence>
<dbReference type="GO" id="GO:0006747">
    <property type="term" value="P:FAD biosynthetic process"/>
    <property type="evidence" value="ECO:0007669"/>
    <property type="project" value="UniProtKB-UniRule"/>
</dbReference>
<name>A0A364K863_9BACL</name>
<dbReference type="InterPro" id="IPR015865">
    <property type="entry name" value="Riboflavin_kinase_bac/euk"/>
</dbReference>
<dbReference type="Proteomes" id="UP000251213">
    <property type="component" value="Unassembled WGS sequence"/>
</dbReference>
<dbReference type="NCBIfam" id="NF004162">
    <property type="entry name" value="PRK05627.1-5"/>
    <property type="match status" value="1"/>
</dbReference>
<protein>
    <recommendedName>
        <fullName evidence="15">Riboflavin biosynthesis protein</fullName>
    </recommendedName>
    <domain>
        <recommendedName>
            <fullName evidence="15">Riboflavin kinase</fullName>
            <ecNumber evidence="15">2.7.1.26</ecNumber>
        </recommendedName>
        <alternativeName>
            <fullName evidence="15">Flavokinase</fullName>
        </alternativeName>
    </domain>
    <domain>
        <recommendedName>
            <fullName evidence="15">FMN adenylyltransferase</fullName>
            <ecNumber evidence="15">2.7.7.2</ecNumber>
        </recommendedName>
        <alternativeName>
            <fullName evidence="15">FAD pyrophosphorylase</fullName>
        </alternativeName>
        <alternativeName>
            <fullName evidence="15">FAD synthase</fullName>
        </alternativeName>
    </domain>
</protein>
<comment type="pathway">
    <text evidence="3 15">Cofactor biosynthesis; FMN biosynthesis; FMN from riboflavin (ATP route): step 1/1.</text>
</comment>
<evidence type="ECO:0000256" key="15">
    <source>
        <dbReference type="PIRNR" id="PIRNR004491"/>
    </source>
</evidence>
<evidence type="ECO:0000256" key="6">
    <source>
        <dbReference type="ARBA" id="ARBA00022679"/>
    </source>
</evidence>
<evidence type="ECO:0000256" key="11">
    <source>
        <dbReference type="ARBA" id="ARBA00022840"/>
    </source>
</evidence>
<keyword evidence="4 15" id="KW-0285">Flavoprotein</keyword>
<keyword evidence="12" id="KW-0511">Multifunctional enzyme</keyword>
<evidence type="ECO:0000256" key="2">
    <source>
        <dbReference type="ARBA" id="ARBA00004726"/>
    </source>
</evidence>
<dbReference type="GO" id="GO:0005524">
    <property type="term" value="F:ATP binding"/>
    <property type="evidence" value="ECO:0007669"/>
    <property type="project" value="UniProtKB-UniRule"/>
</dbReference>
<evidence type="ECO:0000256" key="13">
    <source>
        <dbReference type="ARBA" id="ARBA00047880"/>
    </source>
</evidence>
<keyword evidence="8 15" id="KW-0547">Nucleotide-binding</keyword>
<dbReference type="InterPro" id="IPR023465">
    <property type="entry name" value="Riboflavin_kinase_dom_sf"/>
</dbReference>